<dbReference type="EMBL" id="JASEJX010000030">
    <property type="protein sequence ID" value="KAK4511486.1"/>
    <property type="molecule type" value="Genomic_DNA"/>
</dbReference>
<feature type="domain" description="Calcineurin-like phosphoesterase" evidence="2">
    <location>
        <begin position="102"/>
        <end position="303"/>
    </location>
</feature>
<keyword evidence="1" id="KW-1133">Transmembrane helix</keyword>
<comment type="caution">
    <text evidence="3">The sequence shown here is derived from an EMBL/GenBank/DDBJ whole genome shotgun (WGS) entry which is preliminary data.</text>
</comment>
<dbReference type="CDD" id="cd00144">
    <property type="entry name" value="MPP_PPP_family"/>
    <property type="match status" value="1"/>
</dbReference>
<dbReference type="RefSeq" id="XP_064678152.1">
    <property type="nucleotide sequence ID" value="XM_064831872.1"/>
</dbReference>
<dbReference type="GeneID" id="89956387"/>
<gene>
    <name evidence="3" type="ORF">ATC70_012701</name>
</gene>
<protein>
    <recommendedName>
        <fullName evidence="2">Calcineurin-like phosphoesterase domain-containing protein</fullName>
    </recommendedName>
</protein>
<dbReference type="InterPro" id="IPR050126">
    <property type="entry name" value="Ap4A_hydrolase"/>
</dbReference>
<sequence>MAHFSRDDNSSIEYVDAIPKNEKTAKQKRMWKWIAIAVAIIVVIIIVVVVSVVVTQHNKSNNNNSSSSGSGTSNSQYPISPYAHMTTIVTNNDDSLQQKENIYVVGDVHGCVSELDKLVTKLNFNPATDQLILAGDLTAKGPDSVGVIRRAKELGALCVRGNHDDKVIRLKTYELEKGENAMYPLSATMPEGNVPDPLKFKNYHVAIAKNLTQDDYDYLSSCPVMLHMPFLNDVVVVHGGLDPNINSLQDQIPYLVMNMRDIDKDGPSPENNVGTQWGTVWNEKQQNLTMENTEIFYGHDASRGLNLKNTTFGLDTGCVYGKQLTAMNVRTKVMTQIECPLYVKQGVSIISMDEAN</sequence>
<keyword evidence="1" id="KW-0472">Membrane</keyword>
<feature type="transmembrane region" description="Helical" evidence="1">
    <location>
        <begin position="33"/>
        <end position="54"/>
    </location>
</feature>
<accession>A0AAN7D5T4</accession>
<dbReference type="AlphaFoldDB" id="A0AAN7D5T4"/>
<dbReference type="Pfam" id="PF00149">
    <property type="entry name" value="Metallophos"/>
    <property type="match status" value="1"/>
</dbReference>
<evidence type="ECO:0000313" key="3">
    <source>
        <dbReference type="EMBL" id="KAK4511486.1"/>
    </source>
</evidence>
<proteinExistence type="predicted"/>
<dbReference type="PANTHER" id="PTHR42850">
    <property type="entry name" value="METALLOPHOSPHOESTERASE"/>
    <property type="match status" value="1"/>
</dbReference>
<evidence type="ECO:0000259" key="2">
    <source>
        <dbReference type="Pfam" id="PF00149"/>
    </source>
</evidence>
<keyword evidence="1" id="KW-0812">Transmembrane</keyword>
<dbReference type="GO" id="GO:0005737">
    <property type="term" value="C:cytoplasm"/>
    <property type="evidence" value="ECO:0007669"/>
    <property type="project" value="TreeGrafter"/>
</dbReference>
<organism evidence="3 4">
    <name type="scientific">Mucor velutinosus</name>
    <dbReference type="NCBI Taxonomy" id="708070"/>
    <lineage>
        <taxon>Eukaryota</taxon>
        <taxon>Fungi</taxon>
        <taxon>Fungi incertae sedis</taxon>
        <taxon>Mucoromycota</taxon>
        <taxon>Mucoromycotina</taxon>
        <taxon>Mucoromycetes</taxon>
        <taxon>Mucorales</taxon>
        <taxon>Mucorineae</taxon>
        <taxon>Mucoraceae</taxon>
        <taxon>Mucor</taxon>
    </lineage>
</organism>
<name>A0AAN7D5T4_9FUNG</name>
<dbReference type="InterPro" id="IPR029052">
    <property type="entry name" value="Metallo-depent_PP-like"/>
</dbReference>
<evidence type="ECO:0000256" key="1">
    <source>
        <dbReference type="SAM" id="Phobius"/>
    </source>
</evidence>
<dbReference type="Gene3D" id="3.60.21.10">
    <property type="match status" value="1"/>
</dbReference>
<dbReference type="GO" id="GO:0006798">
    <property type="term" value="P:polyphosphate catabolic process"/>
    <property type="evidence" value="ECO:0007669"/>
    <property type="project" value="TreeGrafter"/>
</dbReference>
<reference evidence="3 4" key="1">
    <citation type="submission" date="2022-11" db="EMBL/GenBank/DDBJ databases">
        <title>Mucor velutinosus strain NIH1002 WGS.</title>
        <authorList>
            <person name="Subramanian P."/>
            <person name="Mullikin J.C."/>
            <person name="Segre J.A."/>
            <person name="Zelazny A.M."/>
        </authorList>
    </citation>
    <scope>NUCLEOTIDE SEQUENCE [LARGE SCALE GENOMIC DNA]</scope>
    <source>
        <strain evidence="3 4">NIH1002</strain>
    </source>
</reference>
<keyword evidence="4" id="KW-1185">Reference proteome</keyword>
<dbReference type="SUPFAM" id="SSF56300">
    <property type="entry name" value="Metallo-dependent phosphatases"/>
    <property type="match status" value="1"/>
</dbReference>
<dbReference type="InterPro" id="IPR004843">
    <property type="entry name" value="Calcineurin-like_PHP"/>
</dbReference>
<dbReference type="GO" id="GO:0000298">
    <property type="term" value="F:endopolyphosphatase activity"/>
    <property type="evidence" value="ECO:0007669"/>
    <property type="project" value="TreeGrafter"/>
</dbReference>
<dbReference type="Proteomes" id="UP001304243">
    <property type="component" value="Unassembled WGS sequence"/>
</dbReference>
<evidence type="ECO:0000313" key="4">
    <source>
        <dbReference type="Proteomes" id="UP001304243"/>
    </source>
</evidence>
<dbReference type="PANTHER" id="PTHR42850:SF4">
    <property type="entry name" value="ZINC-DEPENDENT ENDOPOLYPHOSPHATASE"/>
    <property type="match status" value="1"/>
</dbReference>
<dbReference type="GO" id="GO:0016791">
    <property type="term" value="F:phosphatase activity"/>
    <property type="evidence" value="ECO:0007669"/>
    <property type="project" value="TreeGrafter"/>
</dbReference>